<proteinExistence type="predicted"/>
<reference evidence="1" key="1">
    <citation type="submission" date="2020-05" db="EMBL/GenBank/DDBJ databases">
        <authorList>
            <person name="Chiriac C."/>
            <person name="Salcher M."/>
            <person name="Ghai R."/>
            <person name="Kavagutti S V."/>
        </authorList>
    </citation>
    <scope>NUCLEOTIDE SEQUENCE</scope>
</reference>
<dbReference type="EMBL" id="LR796852">
    <property type="protein sequence ID" value="CAB4170102.1"/>
    <property type="molecule type" value="Genomic_DNA"/>
</dbReference>
<sequence>MSLKPNALTTLATAKSHLSISPSDALQDVRLELLINAASEKIERYTNRTLVSQGTITELQHGRRENILLLKQWPIIAISAVSVDYTAVHTAPANVLAASDYAISDDLNSVLLINQTFPVGFNNIKITYTAGYVTVPSDLELACLWLVEWYYLMRTRGDMGRTTASKGGESVGVLDHMPPMISEMLEYYKRTEFAAINSPIRNH</sequence>
<dbReference type="InterPro" id="IPR011738">
    <property type="entry name" value="Phage_CHP"/>
</dbReference>
<gene>
    <name evidence="1" type="ORF">UFOVP901_37</name>
</gene>
<name>A0A6J5PG13_9CAUD</name>
<organism evidence="1">
    <name type="scientific">uncultured Caudovirales phage</name>
    <dbReference type="NCBI Taxonomy" id="2100421"/>
    <lineage>
        <taxon>Viruses</taxon>
        <taxon>Duplodnaviria</taxon>
        <taxon>Heunggongvirae</taxon>
        <taxon>Uroviricota</taxon>
        <taxon>Caudoviricetes</taxon>
        <taxon>Peduoviridae</taxon>
        <taxon>Maltschvirus</taxon>
        <taxon>Maltschvirus maltsch</taxon>
    </lineage>
</organism>
<accession>A0A6J5PG13</accession>
<dbReference type="NCBIfam" id="TIGR02215">
    <property type="entry name" value="phage_chp_gp8"/>
    <property type="match status" value="1"/>
</dbReference>
<protein>
    <recommendedName>
        <fullName evidence="2">Gp6 domain containing protein</fullName>
    </recommendedName>
</protein>
<evidence type="ECO:0008006" key="2">
    <source>
        <dbReference type="Google" id="ProtNLM"/>
    </source>
</evidence>
<dbReference type="Pfam" id="PF05135">
    <property type="entry name" value="Phage_connect_1"/>
    <property type="match status" value="1"/>
</dbReference>
<dbReference type="InterPro" id="IPR021146">
    <property type="entry name" value="Phage_gp6-like_head-tail"/>
</dbReference>
<dbReference type="CDD" id="cd08054">
    <property type="entry name" value="gp6"/>
    <property type="match status" value="1"/>
</dbReference>
<evidence type="ECO:0000313" key="1">
    <source>
        <dbReference type="EMBL" id="CAB4170102.1"/>
    </source>
</evidence>
<dbReference type="Gene3D" id="1.10.3230.30">
    <property type="entry name" value="Phage gp6-like head-tail connector protein"/>
    <property type="match status" value="1"/>
</dbReference>